<evidence type="ECO:0000259" key="11">
    <source>
        <dbReference type="Pfam" id="PF04042"/>
    </source>
</evidence>
<dbReference type="Pfam" id="PF04042">
    <property type="entry name" value="DNA_pol_E_B"/>
    <property type="match status" value="1"/>
</dbReference>
<evidence type="ECO:0000256" key="6">
    <source>
        <dbReference type="ARBA" id="ARBA00022705"/>
    </source>
</evidence>
<dbReference type="EMBL" id="JAACJM010000020">
    <property type="protein sequence ID" value="KAF5367199.1"/>
    <property type="molecule type" value="Genomic_DNA"/>
</dbReference>
<comment type="similarity">
    <text evidence="2">Belongs to the DNA polymerase delta/II small subunit family.</text>
</comment>
<evidence type="ECO:0000256" key="9">
    <source>
        <dbReference type="ARBA" id="ARBA00049244"/>
    </source>
</evidence>
<protein>
    <recommendedName>
        <fullName evidence="3">DNA-directed DNA polymerase</fullName>
        <ecNumber evidence="3">2.7.7.7</ecNumber>
    </recommendedName>
</protein>
<dbReference type="AlphaFoldDB" id="A0A8H5GM03"/>
<evidence type="ECO:0000256" key="7">
    <source>
        <dbReference type="ARBA" id="ARBA00022932"/>
    </source>
</evidence>
<dbReference type="GO" id="GO:0006281">
    <property type="term" value="P:DNA repair"/>
    <property type="evidence" value="ECO:0007669"/>
    <property type="project" value="UniProtKB-ARBA"/>
</dbReference>
<evidence type="ECO:0000259" key="12">
    <source>
        <dbReference type="Pfam" id="PF18018"/>
    </source>
</evidence>
<evidence type="ECO:0000256" key="8">
    <source>
        <dbReference type="ARBA" id="ARBA00023242"/>
    </source>
</evidence>
<dbReference type="FunFam" id="2.40.50.430:FF:000002">
    <property type="entry name" value="DNA polymerase delta subunit"/>
    <property type="match status" value="1"/>
</dbReference>
<feature type="region of interest" description="Disordered" evidence="10">
    <location>
        <begin position="1"/>
        <end position="51"/>
    </location>
</feature>
<keyword evidence="8" id="KW-0539">Nucleus</keyword>
<dbReference type="GO" id="GO:0043625">
    <property type="term" value="C:delta DNA polymerase complex"/>
    <property type="evidence" value="ECO:0007669"/>
    <property type="project" value="TreeGrafter"/>
</dbReference>
<keyword evidence="7" id="KW-0239">DNA-directed DNA polymerase</keyword>
<name>A0A8H5GM03_9AGAR</name>
<keyword evidence="4" id="KW-0808">Transferase</keyword>
<sequence length="602" mass="66192">MTIDFDLLPEPSTSKEPVKRAVTTIIPTTSDSKSASSSKKTSSTSTDLPNLPSFRIDKAHRSYKHQYSNIYFVRLRILRQYVEESAKKRWADVPGNPLYVPRVLEIVKTKLCWIVGTVYMDMPLKPNILEDISREHGLPPLPPANYSSISDKIMLEDESGRILLQGDLIQTLINEDSAERTGTNANVSGLVTGVILAALGKETQNGEFEVVDLCYGGMPPQPSLEASKDEDEMDVDNQPDASSSSEEKDTDTWIAFVSGLSINEPSPADVSTQLLIEYLSGEAAGLDDQVSTSRISRLVIAGDSLASMVVTGKGEADADGIKRSIKEKKEMVGTKIARGRKYGYDSTTFSPHPTRALSAHLLDLGRVMPVHILPGEHDPAGTILPQQPFPRGMFGDVSAFPTFSSETNPTWVRLSAPSPSPSKQDITRTFLVHSGQPVNDMFKYLPSPASSSTRVRAKLDLAESSLRWRHIAPTAPDTLWCHPYFDRDPFILEQTPDIYAIGGQESFGTRLVEEFEDEDIKRCRIVLLPSFAKTGTLVLVNMRTLGVKTVKFAVKGMTGDGQDVEIADETVKKEEPEAEPRMRSPDSPDSIPDSSNPASQMY</sequence>
<dbReference type="PANTHER" id="PTHR10416:SF0">
    <property type="entry name" value="DNA POLYMERASE DELTA SUBUNIT 2"/>
    <property type="match status" value="1"/>
</dbReference>
<evidence type="ECO:0000256" key="4">
    <source>
        <dbReference type="ARBA" id="ARBA00022679"/>
    </source>
</evidence>
<dbReference type="OrthoDB" id="3763at2759"/>
<gene>
    <name evidence="13" type="ORF">D9758_003926</name>
</gene>
<feature type="region of interest" description="Disordered" evidence="10">
    <location>
        <begin position="219"/>
        <end position="249"/>
    </location>
</feature>
<feature type="compositionally biased region" description="Low complexity" evidence="10">
    <location>
        <begin position="587"/>
        <end position="602"/>
    </location>
</feature>
<dbReference type="Proteomes" id="UP000559256">
    <property type="component" value="Unassembled WGS sequence"/>
</dbReference>
<accession>A0A8H5GM03</accession>
<comment type="subcellular location">
    <subcellularLocation>
        <location evidence="1">Nucleus</location>
    </subcellularLocation>
</comment>
<dbReference type="PANTHER" id="PTHR10416">
    <property type="entry name" value="DNA POLYMERASE DELTA SUBUNIT 2"/>
    <property type="match status" value="1"/>
</dbReference>
<feature type="domain" description="DNA polymerase alpha/delta/epsilon subunit B" evidence="11">
    <location>
        <begin position="254"/>
        <end position="508"/>
    </location>
</feature>
<evidence type="ECO:0000256" key="3">
    <source>
        <dbReference type="ARBA" id="ARBA00012417"/>
    </source>
</evidence>
<comment type="catalytic activity">
    <reaction evidence="9">
        <text>DNA(n) + a 2'-deoxyribonucleoside 5'-triphosphate = DNA(n+1) + diphosphate</text>
        <dbReference type="Rhea" id="RHEA:22508"/>
        <dbReference type="Rhea" id="RHEA-COMP:17339"/>
        <dbReference type="Rhea" id="RHEA-COMP:17340"/>
        <dbReference type="ChEBI" id="CHEBI:33019"/>
        <dbReference type="ChEBI" id="CHEBI:61560"/>
        <dbReference type="ChEBI" id="CHEBI:173112"/>
        <dbReference type="EC" id="2.7.7.7"/>
    </reaction>
</comment>
<dbReference type="InterPro" id="IPR040663">
    <property type="entry name" value="DNA_pol_D_N"/>
</dbReference>
<proteinExistence type="inferred from homology"/>
<evidence type="ECO:0000256" key="10">
    <source>
        <dbReference type="SAM" id="MobiDB-lite"/>
    </source>
</evidence>
<comment type="caution">
    <text evidence="13">The sequence shown here is derived from an EMBL/GenBank/DDBJ whole genome shotgun (WGS) entry which is preliminary data.</text>
</comment>
<dbReference type="InterPro" id="IPR007185">
    <property type="entry name" value="DNA_pol_a/d/e_bsu"/>
</dbReference>
<evidence type="ECO:0000256" key="5">
    <source>
        <dbReference type="ARBA" id="ARBA00022695"/>
    </source>
</evidence>
<feature type="compositionally biased region" description="Basic and acidic residues" evidence="10">
    <location>
        <begin position="569"/>
        <end position="586"/>
    </location>
</feature>
<keyword evidence="5" id="KW-0548">Nucleotidyltransferase</keyword>
<dbReference type="Gene3D" id="3.60.21.50">
    <property type="match status" value="1"/>
</dbReference>
<feature type="domain" description="DNA polymerase delta subunit OB-fold" evidence="12">
    <location>
        <begin position="66"/>
        <end position="212"/>
    </location>
</feature>
<dbReference type="GO" id="GO:0003677">
    <property type="term" value="F:DNA binding"/>
    <property type="evidence" value="ECO:0007669"/>
    <property type="project" value="InterPro"/>
</dbReference>
<feature type="compositionally biased region" description="Acidic residues" evidence="10">
    <location>
        <begin position="228"/>
        <end position="237"/>
    </location>
</feature>
<evidence type="ECO:0000313" key="13">
    <source>
        <dbReference type="EMBL" id="KAF5367199.1"/>
    </source>
</evidence>
<feature type="region of interest" description="Disordered" evidence="10">
    <location>
        <begin position="563"/>
        <end position="602"/>
    </location>
</feature>
<reference evidence="13 14" key="1">
    <citation type="journal article" date="2020" name="ISME J.">
        <title>Uncovering the hidden diversity of litter-decomposition mechanisms in mushroom-forming fungi.</title>
        <authorList>
            <person name="Floudas D."/>
            <person name="Bentzer J."/>
            <person name="Ahren D."/>
            <person name="Johansson T."/>
            <person name="Persson P."/>
            <person name="Tunlid A."/>
        </authorList>
    </citation>
    <scope>NUCLEOTIDE SEQUENCE [LARGE SCALE GENOMIC DNA]</scope>
    <source>
        <strain evidence="13 14">CBS 291.85</strain>
    </source>
</reference>
<keyword evidence="6" id="KW-0235">DNA replication</keyword>
<dbReference type="Pfam" id="PF18018">
    <property type="entry name" value="DNA_pol_D_N"/>
    <property type="match status" value="1"/>
</dbReference>
<dbReference type="InterPro" id="IPR024826">
    <property type="entry name" value="DNA_pol_delta/II_ssu"/>
</dbReference>
<dbReference type="EC" id="2.7.7.7" evidence="3"/>
<organism evidence="13 14">
    <name type="scientific">Tetrapyrgos nigripes</name>
    <dbReference type="NCBI Taxonomy" id="182062"/>
    <lineage>
        <taxon>Eukaryota</taxon>
        <taxon>Fungi</taxon>
        <taxon>Dikarya</taxon>
        <taxon>Basidiomycota</taxon>
        <taxon>Agaricomycotina</taxon>
        <taxon>Agaricomycetes</taxon>
        <taxon>Agaricomycetidae</taxon>
        <taxon>Agaricales</taxon>
        <taxon>Marasmiineae</taxon>
        <taxon>Marasmiaceae</taxon>
        <taxon>Tetrapyrgos</taxon>
    </lineage>
</organism>
<keyword evidence="14" id="KW-1185">Reference proteome</keyword>
<evidence type="ECO:0000256" key="2">
    <source>
        <dbReference type="ARBA" id="ARBA00006035"/>
    </source>
</evidence>
<dbReference type="GO" id="GO:0006273">
    <property type="term" value="P:lagging strand elongation"/>
    <property type="evidence" value="ECO:0007669"/>
    <property type="project" value="UniProtKB-ARBA"/>
</dbReference>
<feature type="compositionally biased region" description="Low complexity" evidence="10">
    <location>
        <begin position="28"/>
        <end position="47"/>
    </location>
</feature>
<evidence type="ECO:0000313" key="14">
    <source>
        <dbReference type="Proteomes" id="UP000559256"/>
    </source>
</evidence>
<dbReference type="GO" id="GO:0003887">
    <property type="term" value="F:DNA-directed DNA polymerase activity"/>
    <property type="evidence" value="ECO:0007669"/>
    <property type="project" value="UniProtKB-KW"/>
</dbReference>
<dbReference type="Gene3D" id="2.40.50.430">
    <property type="match status" value="1"/>
</dbReference>
<evidence type="ECO:0000256" key="1">
    <source>
        <dbReference type="ARBA" id="ARBA00004123"/>
    </source>
</evidence>